<keyword evidence="3" id="KW-1185">Reference proteome</keyword>
<evidence type="ECO:0000313" key="3">
    <source>
        <dbReference type="Proteomes" id="UP001182556"/>
    </source>
</evidence>
<evidence type="ECO:0000313" key="2">
    <source>
        <dbReference type="EMBL" id="KAK1926243.1"/>
    </source>
</evidence>
<protein>
    <submittedName>
        <fullName evidence="2">Uncharacterized protein</fullName>
    </submittedName>
</protein>
<feature type="region of interest" description="Disordered" evidence="1">
    <location>
        <begin position="221"/>
        <end position="275"/>
    </location>
</feature>
<feature type="region of interest" description="Disordered" evidence="1">
    <location>
        <begin position="169"/>
        <end position="188"/>
    </location>
</feature>
<dbReference type="Proteomes" id="UP001182556">
    <property type="component" value="Unassembled WGS sequence"/>
</dbReference>
<dbReference type="EMBL" id="JAODAN010000002">
    <property type="protein sequence ID" value="KAK1926243.1"/>
    <property type="molecule type" value="Genomic_DNA"/>
</dbReference>
<organism evidence="2 3">
    <name type="scientific">Papiliotrema laurentii</name>
    <name type="common">Cryptococcus laurentii</name>
    <dbReference type="NCBI Taxonomy" id="5418"/>
    <lineage>
        <taxon>Eukaryota</taxon>
        <taxon>Fungi</taxon>
        <taxon>Dikarya</taxon>
        <taxon>Basidiomycota</taxon>
        <taxon>Agaricomycotina</taxon>
        <taxon>Tremellomycetes</taxon>
        <taxon>Tremellales</taxon>
        <taxon>Rhynchogastremaceae</taxon>
        <taxon>Papiliotrema</taxon>
    </lineage>
</organism>
<reference evidence="2" key="1">
    <citation type="submission" date="2023-02" db="EMBL/GenBank/DDBJ databases">
        <title>Identification and recombinant expression of a fungal hydrolase from Papiliotrema laurentii that hydrolyzes apple cutin and clears colloidal polyester polyurethane.</title>
        <authorList>
            <consortium name="DOE Joint Genome Institute"/>
            <person name="Roman V.A."/>
            <person name="Bojanowski C."/>
            <person name="Crable B.R."/>
            <person name="Wagner D.N."/>
            <person name="Hung C.S."/>
            <person name="Nadeau L.J."/>
            <person name="Schratz L."/>
            <person name="Haridas S."/>
            <person name="Pangilinan J."/>
            <person name="Lipzen A."/>
            <person name="Na H."/>
            <person name="Yan M."/>
            <person name="Ng V."/>
            <person name="Grigoriev I.V."/>
            <person name="Spatafora J.W."/>
            <person name="Barlow D."/>
            <person name="Biffinger J."/>
            <person name="Kelley-Loughnane N."/>
            <person name="Varaljay V.A."/>
            <person name="Crookes-Goodson W.J."/>
        </authorList>
    </citation>
    <scope>NUCLEOTIDE SEQUENCE</scope>
    <source>
        <strain evidence="2">5307AH</strain>
    </source>
</reference>
<accession>A0AAD9L7U1</accession>
<dbReference type="AlphaFoldDB" id="A0AAD9L7U1"/>
<proteinExistence type="predicted"/>
<feature type="region of interest" description="Disordered" evidence="1">
    <location>
        <begin position="344"/>
        <end position="367"/>
    </location>
</feature>
<sequence>MFQLPETFVHTFGESEDDHTASVLNARGLWVRSQKSAQLLLRDDRKVVVGGEISGHIKTGSPVPQHVRLHPLPPSHRPTVPPSHHPTIHTTALQFVGASGPLYKTISDALEDASCRLTGRSPLKPGDVVALPEAAVSLTLGWLLATEQVPHASTLLPLAQNALQTFWRASEHQPGSAPKQTANGASVEGSQIAREYAKQADALLEQCGLSASQPQTFASEVSFHPPATSPEILPPPDLRPLSTGTGPASVSPTAVPPTAVPPESDPEVYKSSAATSPDTVLEKIASTLEMCSGTMRMFEEFMKQMMGGQGPVACRQGEGTDDVSARPISEGCARRDVKEAWFDHWRPSAPNSPTLPGSEAAPSIRAN</sequence>
<name>A0AAD9L7U1_PAPLA</name>
<comment type="caution">
    <text evidence="2">The sequence shown here is derived from an EMBL/GenBank/DDBJ whole genome shotgun (WGS) entry which is preliminary data.</text>
</comment>
<evidence type="ECO:0000256" key="1">
    <source>
        <dbReference type="SAM" id="MobiDB-lite"/>
    </source>
</evidence>
<gene>
    <name evidence="2" type="ORF">DB88DRAFT_470835</name>
</gene>